<protein>
    <submittedName>
        <fullName evidence="1">Abi family protein</fullName>
    </submittedName>
</protein>
<dbReference type="EMBL" id="AAHYLK010000018">
    <property type="protein sequence ID" value="ECB7107731.1"/>
    <property type="molecule type" value="Genomic_DNA"/>
</dbReference>
<reference evidence="1" key="1">
    <citation type="submission" date="2018-07" db="EMBL/GenBank/DDBJ databases">
        <authorList>
            <person name="Ashton P.M."/>
            <person name="Dallman T."/>
            <person name="Nair S."/>
            <person name="De Pinna E."/>
            <person name="Peters T."/>
            <person name="Grant K."/>
        </authorList>
    </citation>
    <scope>NUCLEOTIDE SEQUENCE [LARGE SCALE GENOMIC DNA]</scope>
    <source>
        <strain evidence="2">271153</strain>
        <strain evidence="1">436933</strain>
    </source>
</reference>
<evidence type="ECO:0000313" key="1">
    <source>
        <dbReference type="EMBL" id="EBS2694998.1"/>
    </source>
</evidence>
<organism evidence="1">
    <name type="scientific">Salmonella newport</name>
    <dbReference type="NCBI Taxonomy" id="108619"/>
    <lineage>
        <taxon>Bacteria</taxon>
        <taxon>Pseudomonadati</taxon>
        <taxon>Pseudomonadota</taxon>
        <taxon>Gammaproteobacteria</taxon>
        <taxon>Enterobacterales</taxon>
        <taxon>Enterobacteriaceae</taxon>
        <taxon>Salmonella</taxon>
    </lineage>
</organism>
<dbReference type="EMBL" id="AAGUYM010000028">
    <property type="protein sequence ID" value="EBS2694998.1"/>
    <property type="molecule type" value="Genomic_DNA"/>
</dbReference>
<evidence type="ECO:0000313" key="2">
    <source>
        <dbReference type="EMBL" id="ECB7107731.1"/>
    </source>
</evidence>
<gene>
    <name evidence="1" type="ORF">DRY71_20045</name>
    <name evidence="2" type="ORF">E1A34_16925</name>
</gene>
<dbReference type="PIRSF" id="PIRSF034934">
    <property type="entry name" value="AbiF_AbiD"/>
    <property type="match status" value="1"/>
</dbReference>
<dbReference type="AlphaFoldDB" id="A0A5U9KUT9"/>
<accession>A0A5U9KUT9</accession>
<sequence>MIAAKPHKEYSQQLDILLSRGMEIRDRERAMRKLSQVGYYRLSGFWYTSRIIRCNDEGLSFRSDEFLPGTTFEQAYDLYLFDKKLRMLMLDALERIEIHIRSIIAHELGRCDPLAYRKESYINQRFISDGKPGVPGTFVRWLNKLDQKIKDSRDECIIWHRNQQKEIPFWVVVETWDFGQMSKYYAMLNGGMQAKIIKRLHIDNKKTLTKWLQCLNLLRNRCAHHSRIWNRKHASVPVPYTSFFNPLGVDGKASERLYSAICIMWYLVKMIGPGSTWIRHIADLFDKKPDMPGCSYESMGVPKSGFPRSRFGDALGFVCADNDPVRPDSEGA</sequence>
<dbReference type="InterPro" id="IPR011664">
    <property type="entry name" value="Abi_system_AbiD/AbiF-like"/>
</dbReference>
<dbReference type="InterPro" id="IPR017034">
    <property type="entry name" value="Abi_system_AbiD/AbiF"/>
</dbReference>
<proteinExistence type="predicted"/>
<dbReference type="Pfam" id="PF07751">
    <property type="entry name" value="Abi_2"/>
    <property type="match status" value="1"/>
</dbReference>
<name>A0A5U9KUT9_SALNE</name>
<dbReference type="Proteomes" id="UP000839827">
    <property type="component" value="Unassembled WGS sequence"/>
</dbReference>
<comment type="caution">
    <text evidence="1">The sequence shown here is derived from an EMBL/GenBank/DDBJ whole genome shotgun (WGS) entry which is preliminary data.</text>
</comment>
<dbReference type="Proteomes" id="UP000839726">
    <property type="component" value="Unassembled WGS sequence"/>
</dbReference>